<proteinExistence type="predicted"/>
<dbReference type="AlphaFoldDB" id="A0A4V1X7P4"/>
<protein>
    <submittedName>
        <fullName evidence="1">Uncharacterized protein</fullName>
    </submittedName>
</protein>
<dbReference type="OrthoDB" id="3685582at2759"/>
<reference evidence="2" key="1">
    <citation type="journal article" date="2019" name="bioRxiv">
        <title>Genomics, evolutionary history and diagnostics of the Alternaria alternata species group including apple and Asian pear pathotypes.</title>
        <authorList>
            <person name="Armitage A.D."/>
            <person name="Cockerton H.M."/>
            <person name="Sreenivasaprasad S."/>
            <person name="Woodhall J.W."/>
            <person name="Lane C.R."/>
            <person name="Harrison R.J."/>
            <person name="Clarkson J.P."/>
        </authorList>
    </citation>
    <scope>NUCLEOTIDE SEQUENCE [LARGE SCALE GENOMIC DNA]</scope>
    <source>
        <strain evidence="2">RGR 97.0016</strain>
    </source>
</reference>
<dbReference type="EMBL" id="PEJP01000009">
    <property type="protein sequence ID" value="RYO70698.1"/>
    <property type="molecule type" value="Genomic_DNA"/>
</dbReference>
<dbReference type="Proteomes" id="UP000293823">
    <property type="component" value="Unassembled WGS sequence"/>
</dbReference>
<accession>A0A4V1X7P4</accession>
<evidence type="ECO:0000313" key="2">
    <source>
        <dbReference type="Proteomes" id="UP000293823"/>
    </source>
</evidence>
<gene>
    <name evidence="1" type="ORF">AA0113_g2803</name>
</gene>
<organism evidence="1 2">
    <name type="scientific">Alternaria arborescens</name>
    <dbReference type="NCBI Taxonomy" id="156630"/>
    <lineage>
        <taxon>Eukaryota</taxon>
        <taxon>Fungi</taxon>
        <taxon>Dikarya</taxon>
        <taxon>Ascomycota</taxon>
        <taxon>Pezizomycotina</taxon>
        <taxon>Dothideomycetes</taxon>
        <taxon>Pleosporomycetidae</taxon>
        <taxon>Pleosporales</taxon>
        <taxon>Pleosporineae</taxon>
        <taxon>Pleosporaceae</taxon>
        <taxon>Alternaria</taxon>
        <taxon>Alternaria sect. Alternaria</taxon>
    </lineage>
</organism>
<comment type="caution">
    <text evidence="1">The sequence shown here is derived from an EMBL/GenBank/DDBJ whole genome shotgun (WGS) entry which is preliminary data.</text>
</comment>
<name>A0A4V1X7P4_9PLEO</name>
<evidence type="ECO:0000313" key="1">
    <source>
        <dbReference type="EMBL" id="RYO70698.1"/>
    </source>
</evidence>
<keyword evidence="2" id="KW-1185">Reference proteome</keyword>
<sequence length="142" mass="15334">MDNFPRPFHIAIKGRFVVGPEQCPQGDFDQKFAILGEPGDRGNAATFTLRDGILCRGDEWAMGRAIAGPPPMIPIPAVWVRNLGSLHRMTVAPGPHGMGLVDEGEGSSFGTMEEDGTRVFSMPSNLINSQGSEDALQLHFVD</sequence>